<dbReference type="EMBL" id="VWPK01000040">
    <property type="protein sequence ID" value="KAA5609997.1"/>
    <property type="molecule type" value="Genomic_DNA"/>
</dbReference>
<dbReference type="InterPro" id="IPR036465">
    <property type="entry name" value="vWFA_dom_sf"/>
</dbReference>
<organism evidence="1 2">
    <name type="scientific">Rhodovastum atsumiense</name>
    <dbReference type="NCBI Taxonomy" id="504468"/>
    <lineage>
        <taxon>Bacteria</taxon>
        <taxon>Pseudomonadati</taxon>
        <taxon>Pseudomonadota</taxon>
        <taxon>Alphaproteobacteria</taxon>
        <taxon>Acetobacterales</taxon>
        <taxon>Acetobacteraceae</taxon>
        <taxon>Rhodovastum</taxon>
    </lineage>
</organism>
<dbReference type="Gene3D" id="3.40.50.410">
    <property type="entry name" value="von Willebrand factor, type A domain"/>
    <property type="match status" value="1"/>
</dbReference>
<dbReference type="SUPFAM" id="SSF53300">
    <property type="entry name" value="vWA-like"/>
    <property type="match status" value="1"/>
</dbReference>
<reference evidence="1 2" key="1">
    <citation type="submission" date="2019-09" db="EMBL/GenBank/DDBJ databases">
        <title>Genome sequence of Rhodovastum atsumiense, a diverse member of the Acetobacteraceae family of non-sulfur purple photosynthetic bacteria.</title>
        <authorList>
            <person name="Meyer T."/>
            <person name="Kyndt J."/>
        </authorList>
    </citation>
    <scope>NUCLEOTIDE SEQUENCE [LARGE SCALE GENOMIC DNA]</scope>
    <source>
        <strain evidence="1 2">DSM 21279</strain>
    </source>
</reference>
<dbReference type="Proteomes" id="UP000325255">
    <property type="component" value="Unassembled WGS sequence"/>
</dbReference>
<sequence>MAYSQEISRDRRGVFLFLIDQSKSMGQTFSHDDNDGALSRATVVADALNATLEELVNRCMRDEGVRDYFDIGLIGYGRTTRPDFCWQGRLAGKRLVPISEVAESAQAVEKEVSVDVRGQLVNERITVSRWVEPIVGESTPMNAAFRLATVTLEEWIYEHPTSFPPVVINITDGMANDVNTEEELLATTRRLTALKTSDGQALLINCHISGGGDAPVVFPWNPMQLPRAPYAKLLFEMSSELSDRHRAIICEIFGRDFEKTPTMRGMAFNADAVALIKLLDIGTRQAFTFVAPERGRAARPY</sequence>
<gene>
    <name evidence="1" type="ORF">F1189_21615</name>
</gene>
<evidence type="ECO:0000313" key="2">
    <source>
        <dbReference type="Proteomes" id="UP000325255"/>
    </source>
</evidence>
<comment type="caution">
    <text evidence="1">The sequence shown here is derived from an EMBL/GenBank/DDBJ whole genome shotgun (WGS) entry which is preliminary data.</text>
</comment>
<keyword evidence="2" id="KW-1185">Reference proteome</keyword>
<dbReference type="AlphaFoldDB" id="A0A5M6IQ17"/>
<dbReference type="OrthoDB" id="7605323at2"/>
<evidence type="ECO:0000313" key="1">
    <source>
        <dbReference type="EMBL" id="KAA5609997.1"/>
    </source>
</evidence>
<name>A0A5M6IQ17_9PROT</name>
<protein>
    <recommendedName>
        <fullName evidence="3">VWA domain-containing protein</fullName>
    </recommendedName>
</protein>
<proteinExistence type="predicted"/>
<accession>A0A5M6IQ17</accession>
<evidence type="ECO:0008006" key="3">
    <source>
        <dbReference type="Google" id="ProtNLM"/>
    </source>
</evidence>